<reference evidence="1 2" key="1">
    <citation type="submission" date="2018-11" db="EMBL/GenBank/DDBJ databases">
        <authorList>
            <consortium name="Pathogen Informatics"/>
        </authorList>
    </citation>
    <scope>NUCLEOTIDE SEQUENCE [LARGE SCALE GENOMIC DNA]</scope>
    <source>
        <strain evidence="1 2">NST_G2</strain>
    </source>
</reference>
<name>A0A3P7C7K0_SCHSO</name>
<evidence type="ECO:0000313" key="2">
    <source>
        <dbReference type="Proteomes" id="UP000275846"/>
    </source>
</evidence>
<organism evidence="1 2">
    <name type="scientific">Schistocephalus solidus</name>
    <name type="common">Tapeworm</name>
    <dbReference type="NCBI Taxonomy" id="70667"/>
    <lineage>
        <taxon>Eukaryota</taxon>
        <taxon>Metazoa</taxon>
        <taxon>Spiralia</taxon>
        <taxon>Lophotrochozoa</taxon>
        <taxon>Platyhelminthes</taxon>
        <taxon>Cestoda</taxon>
        <taxon>Eucestoda</taxon>
        <taxon>Diphyllobothriidea</taxon>
        <taxon>Diphyllobothriidae</taxon>
        <taxon>Schistocephalus</taxon>
    </lineage>
</organism>
<evidence type="ECO:0000313" key="1">
    <source>
        <dbReference type="EMBL" id="VDL89008.1"/>
    </source>
</evidence>
<accession>A0A3P7C7K0</accession>
<dbReference type="PANTHER" id="PTHR47027:SF25">
    <property type="entry name" value="REVERSE TRANSCRIPTASE DOMAIN-CONTAINING PROTEIN"/>
    <property type="match status" value="1"/>
</dbReference>
<dbReference type="SUPFAM" id="SSF56219">
    <property type="entry name" value="DNase I-like"/>
    <property type="match status" value="1"/>
</dbReference>
<dbReference type="InterPro" id="IPR036691">
    <property type="entry name" value="Endo/exonu/phosph_ase_sf"/>
</dbReference>
<dbReference type="PANTHER" id="PTHR47027">
    <property type="entry name" value="REVERSE TRANSCRIPTASE DOMAIN-CONTAINING PROTEIN"/>
    <property type="match status" value="1"/>
</dbReference>
<dbReference type="Proteomes" id="UP000275846">
    <property type="component" value="Unassembled WGS sequence"/>
</dbReference>
<proteinExistence type="predicted"/>
<dbReference type="STRING" id="70667.A0A3P7C7K0"/>
<dbReference type="OrthoDB" id="6142323at2759"/>
<dbReference type="EMBL" id="UYSU01032299">
    <property type="protein sequence ID" value="VDL89008.1"/>
    <property type="molecule type" value="Genomic_DNA"/>
</dbReference>
<dbReference type="AlphaFoldDB" id="A0A3P7C7K0"/>
<keyword evidence="2" id="KW-1185">Reference proteome</keyword>
<sequence length="448" mass="51096">MLTWVKVNERMAYGRLKGHYKNISFVSVYASTSAAEQHGKETFYSQLQALVERLPCRDLLIVAGDWKGRTGRDDSTNSHLIGRVGLGSRCENGERLLNFAGQNRLFITNTGFQHRNKHLLTWYSNDGHTASQIDYILAIPIKDERKPEAYDHHCLRTILQVKYTDFVSNETVRNCCENIARISKAVQERGLRWFGHVLRRPPYELSVTALEPTPLPNWRRRRGGQFKTWLETVRQDMEVVLGPSVFGVRRWRRKWIELSRSAAADPYALSCDPPSEGEVAEAIQRLHNNKAPGEDGILAEIYTACVDTLAPCPHESVRDSRTRPNQAGFRAGPGCVKQIFTVRRILELHHGHQQPTIMCFIDFAAAFDFVHRECLWRIMELDGVPVKIIALIKAYYRSITISPKPSISDQVFNKVTFCRPVYSSTPLTGSSRRPYTVLTVWNMHSDAA</sequence>
<dbReference type="Gene3D" id="3.60.10.10">
    <property type="entry name" value="Endonuclease/exonuclease/phosphatase"/>
    <property type="match status" value="1"/>
</dbReference>
<protein>
    <submittedName>
        <fullName evidence="1">Uncharacterized protein</fullName>
    </submittedName>
</protein>
<gene>
    <name evidence="1" type="ORF">SSLN_LOCUS2623</name>
</gene>